<dbReference type="STRING" id="365046.Rta_10680"/>
<dbReference type="PATRIC" id="fig|365046.3.peg.1093"/>
<name>F5Y0D1_RAMTT</name>
<evidence type="ECO:0000256" key="1">
    <source>
        <dbReference type="ARBA" id="ARBA00004141"/>
    </source>
</evidence>
<keyword evidence="7" id="KW-1185">Reference proteome</keyword>
<evidence type="ECO:0000313" key="7">
    <source>
        <dbReference type="Proteomes" id="UP000008385"/>
    </source>
</evidence>
<protein>
    <submittedName>
        <fullName evidence="6">Candidate membrane protein distantly related to colicin V production protein</fullName>
    </submittedName>
</protein>
<dbReference type="GO" id="GO:0009403">
    <property type="term" value="P:toxin biosynthetic process"/>
    <property type="evidence" value="ECO:0007669"/>
    <property type="project" value="InterPro"/>
</dbReference>
<evidence type="ECO:0000256" key="4">
    <source>
        <dbReference type="ARBA" id="ARBA00023136"/>
    </source>
</evidence>
<keyword evidence="2 5" id="KW-0812">Transmembrane</keyword>
<reference evidence="6 7" key="2">
    <citation type="journal article" date="2011" name="PLoS ONE">
        <title>The Cyst-Dividing Bacterium Ramlibacter tataouinensis TTB310 Genome Reveals a Well-Stocked Toolbox for Adaptation to a Desert Environment.</title>
        <authorList>
            <person name="De Luca G."/>
            <person name="Barakat M."/>
            <person name="Ortet P."/>
            <person name="Fochesato S."/>
            <person name="Jourlin-Castelli C."/>
            <person name="Ansaldi M."/>
            <person name="Py B."/>
            <person name="Fichant G."/>
            <person name="Coutinho P.M."/>
            <person name="Voulhoux R."/>
            <person name="Bastien O."/>
            <person name="Marechal E."/>
            <person name="Henrissat B."/>
            <person name="Quentin Y."/>
            <person name="Noirot P."/>
            <person name="Filloux A."/>
            <person name="Mejean V."/>
            <person name="Dubow M.S."/>
            <person name="Barras F."/>
            <person name="Barbe V."/>
            <person name="Weissenbach J."/>
            <person name="Mihalcescu I."/>
            <person name="Vermeglio A."/>
            <person name="Achouak W."/>
            <person name="Heulin T."/>
        </authorList>
    </citation>
    <scope>NUCLEOTIDE SEQUENCE [LARGE SCALE GENOMIC DNA]</scope>
    <source>
        <strain evidence="7">ATCC BAA-407 / DSM 14655 / LMG 21543 / TTB310</strain>
    </source>
</reference>
<gene>
    <name evidence="6" type="ordered locus">Rta_10680</name>
</gene>
<feature type="transmembrane region" description="Helical" evidence="5">
    <location>
        <begin position="106"/>
        <end position="126"/>
    </location>
</feature>
<comment type="subcellular location">
    <subcellularLocation>
        <location evidence="1">Membrane</location>
        <topology evidence="1">Multi-pass membrane protein</topology>
    </subcellularLocation>
</comment>
<accession>F5Y0D1</accession>
<feature type="transmembrane region" description="Helical" evidence="5">
    <location>
        <begin position="6"/>
        <end position="21"/>
    </location>
</feature>
<evidence type="ECO:0000256" key="5">
    <source>
        <dbReference type="SAM" id="Phobius"/>
    </source>
</evidence>
<dbReference type="InterPro" id="IPR052719">
    <property type="entry name" value="CvpA-like"/>
</dbReference>
<dbReference type="KEGG" id="rta:Rta_10680"/>
<evidence type="ECO:0000256" key="3">
    <source>
        <dbReference type="ARBA" id="ARBA00022989"/>
    </source>
</evidence>
<keyword evidence="4 5" id="KW-0472">Membrane</keyword>
<reference evidence="7" key="1">
    <citation type="submission" date="2006-01" db="EMBL/GenBank/DDBJ databases">
        <title>Genome of the cyst-dividing bacterium Ramlibacter tataouinensis.</title>
        <authorList>
            <person name="Barakat M."/>
            <person name="Ortet P."/>
            <person name="De Luca G."/>
            <person name="Jourlin-Castelli C."/>
            <person name="Ansaldi M."/>
            <person name="Py B."/>
            <person name="Fichant G."/>
            <person name="Coutinho P."/>
            <person name="Voulhoux R."/>
            <person name="Bastien O."/>
            <person name="Roy S."/>
            <person name="Marechal E."/>
            <person name="Henrissat B."/>
            <person name="Quentin Y."/>
            <person name="Noirot P."/>
            <person name="Filloux A."/>
            <person name="Mejean V."/>
            <person name="DuBow M."/>
            <person name="Barras F."/>
            <person name="Heulin T."/>
        </authorList>
    </citation>
    <scope>NUCLEOTIDE SEQUENCE [LARGE SCALE GENOMIC DNA]</scope>
    <source>
        <strain evidence="7">ATCC BAA-407 / DSM 14655 / LMG 21543 / TTB310</strain>
    </source>
</reference>
<organism evidence="6 7">
    <name type="scientific">Ramlibacter tataouinensis (strain ATCC BAA-407 / DSM 14655 / LMG 21543 / TTB310)</name>
    <dbReference type="NCBI Taxonomy" id="365046"/>
    <lineage>
        <taxon>Bacteria</taxon>
        <taxon>Pseudomonadati</taxon>
        <taxon>Pseudomonadota</taxon>
        <taxon>Betaproteobacteria</taxon>
        <taxon>Burkholderiales</taxon>
        <taxon>Comamonadaceae</taxon>
        <taxon>Ramlibacter</taxon>
    </lineage>
</organism>
<dbReference type="PANTHER" id="PTHR36926:SF1">
    <property type="entry name" value="COLICIN V PRODUCTION PROTEIN"/>
    <property type="match status" value="1"/>
</dbReference>
<feature type="transmembrane region" description="Helical" evidence="5">
    <location>
        <begin position="28"/>
        <end position="45"/>
    </location>
</feature>
<dbReference type="RefSeq" id="WP_013900386.1">
    <property type="nucleotide sequence ID" value="NC_015677.1"/>
</dbReference>
<dbReference type="InterPro" id="IPR003825">
    <property type="entry name" value="Colicin-V_CvpA"/>
</dbReference>
<sequence length="162" mass="16721">MAALDWVFATALVASVLLGAWRGLMYELLSVLGWIGAFVLAQWLAPQVGGWLPMGRAGEALRYGAGFALAFAGTVFAAGLLAWAARKLVEVAGLRPADRALGAMFGLVRGAVLALAVALVVLLTPLKAAGWWTESVGAAVATVALQGLKPVLPQPLGQYLPG</sequence>
<dbReference type="Pfam" id="PF02674">
    <property type="entry name" value="Colicin_V"/>
    <property type="match status" value="1"/>
</dbReference>
<dbReference type="HOGENOM" id="CLU_092720_2_2_4"/>
<dbReference type="eggNOG" id="COG1286">
    <property type="taxonomic scope" value="Bacteria"/>
</dbReference>
<proteinExistence type="predicted"/>
<feature type="transmembrane region" description="Helical" evidence="5">
    <location>
        <begin position="65"/>
        <end position="85"/>
    </location>
</feature>
<dbReference type="PANTHER" id="PTHR36926">
    <property type="entry name" value="COLICIN V PRODUCTION PROTEIN"/>
    <property type="match status" value="1"/>
</dbReference>
<dbReference type="OrthoDB" id="9810601at2"/>
<evidence type="ECO:0000313" key="6">
    <source>
        <dbReference type="EMBL" id="AEG92153.1"/>
    </source>
</evidence>
<dbReference type="GO" id="GO:0016020">
    <property type="term" value="C:membrane"/>
    <property type="evidence" value="ECO:0007669"/>
    <property type="project" value="UniProtKB-SubCell"/>
</dbReference>
<dbReference type="EMBL" id="CP000245">
    <property type="protein sequence ID" value="AEG92153.1"/>
    <property type="molecule type" value="Genomic_DNA"/>
</dbReference>
<dbReference type="AlphaFoldDB" id="F5Y0D1"/>
<evidence type="ECO:0000256" key="2">
    <source>
        <dbReference type="ARBA" id="ARBA00022692"/>
    </source>
</evidence>
<keyword evidence="3 5" id="KW-1133">Transmembrane helix</keyword>
<dbReference type="Proteomes" id="UP000008385">
    <property type="component" value="Chromosome"/>
</dbReference>